<dbReference type="Proteomes" id="UP000269154">
    <property type="component" value="Unassembled WGS sequence"/>
</dbReference>
<keyword evidence="3" id="KW-1185">Reference proteome</keyword>
<keyword evidence="1" id="KW-0472">Membrane</keyword>
<organism evidence="2 3">
    <name type="scientific">Okeania hirsuta</name>
    <dbReference type="NCBI Taxonomy" id="1458930"/>
    <lineage>
        <taxon>Bacteria</taxon>
        <taxon>Bacillati</taxon>
        <taxon>Cyanobacteriota</taxon>
        <taxon>Cyanophyceae</taxon>
        <taxon>Oscillatoriophycideae</taxon>
        <taxon>Oscillatoriales</taxon>
        <taxon>Microcoleaceae</taxon>
        <taxon>Okeania</taxon>
    </lineage>
</organism>
<comment type="caution">
    <text evidence="2">The sequence shown here is derived from an EMBL/GenBank/DDBJ whole genome shotgun (WGS) entry which is preliminary data.</text>
</comment>
<sequence>MRDWNLNKLIVINLIVLNIAIICLAVALIFSPNKTLATSIAKTTPKIEQKIEAIDSEKLSQGRGRKYEYKVEYQFGFPQSNEERDRYIEALNDAGKDGWELSQTDVVFNPSSGRGLYILIFKKDK</sequence>
<proteinExistence type="predicted"/>
<gene>
    <name evidence="2" type="ORF">D5R40_20230</name>
</gene>
<evidence type="ECO:0000256" key="1">
    <source>
        <dbReference type="SAM" id="Phobius"/>
    </source>
</evidence>
<feature type="transmembrane region" description="Helical" evidence="1">
    <location>
        <begin position="9"/>
        <end position="30"/>
    </location>
</feature>
<dbReference type="EMBL" id="RCBY01000128">
    <property type="protein sequence ID" value="RQH35250.1"/>
    <property type="molecule type" value="Genomic_DNA"/>
</dbReference>
<accession>A0A3N6PTA1</accession>
<evidence type="ECO:0000313" key="3">
    <source>
        <dbReference type="Proteomes" id="UP000269154"/>
    </source>
</evidence>
<dbReference type="OrthoDB" id="5432776at2"/>
<evidence type="ECO:0000313" key="2">
    <source>
        <dbReference type="EMBL" id="RQH35250.1"/>
    </source>
</evidence>
<name>A0A3N6PTA1_9CYAN</name>
<dbReference type="AlphaFoldDB" id="A0A3N6PTA1"/>
<protein>
    <submittedName>
        <fullName evidence="2">DUF4177 domain-containing protein</fullName>
    </submittedName>
</protein>
<keyword evidence="1" id="KW-0812">Transmembrane</keyword>
<reference evidence="2 3" key="1">
    <citation type="journal article" date="2018" name="ACS Chem. Biol.">
        <title>Ketoreductase domain dysfunction expands chemodiversity: malyngamide biosynthesis in the cyanobacterium Okeania hirsuta.</title>
        <authorList>
            <person name="Moss N.A."/>
            <person name="Leao T."/>
            <person name="Rankin M."/>
            <person name="McCullough T.M."/>
            <person name="Qu P."/>
            <person name="Korobeynikov A."/>
            <person name="Smith J.L."/>
            <person name="Gerwick L."/>
            <person name="Gerwick W.H."/>
        </authorList>
    </citation>
    <scope>NUCLEOTIDE SEQUENCE [LARGE SCALE GENOMIC DNA]</scope>
    <source>
        <strain evidence="2 3">PAB10Feb10-1</strain>
    </source>
</reference>
<keyword evidence="1" id="KW-1133">Transmembrane helix</keyword>
<dbReference type="RefSeq" id="WP_124147748.1">
    <property type="nucleotide sequence ID" value="NZ_RCBY01000128.1"/>
</dbReference>